<name>A0AAN7FJP2_QUERU</name>
<keyword evidence="11" id="KW-1185">Reference proteome</keyword>
<evidence type="ECO:0000256" key="3">
    <source>
        <dbReference type="ARBA" id="ARBA00022741"/>
    </source>
</evidence>
<evidence type="ECO:0000259" key="8">
    <source>
        <dbReference type="Pfam" id="PF18052"/>
    </source>
</evidence>
<evidence type="ECO:0008006" key="12">
    <source>
        <dbReference type="Google" id="ProtNLM"/>
    </source>
</evidence>
<dbReference type="GO" id="GO:0005524">
    <property type="term" value="F:ATP binding"/>
    <property type="evidence" value="ECO:0007669"/>
    <property type="project" value="UniProtKB-KW"/>
</dbReference>
<evidence type="ECO:0000259" key="9">
    <source>
        <dbReference type="Pfam" id="PF23559"/>
    </source>
</evidence>
<dbReference type="AlphaFoldDB" id="A0AAN7FJP2"/>
<dbReference type="Pfam" id="PF23559">
    <property type="entry name" value="WHD_DRP"/>
    <property type="match status" value="1"/>
</dbReference>
<feature type="coiled-coil region" evidence="6">
    <location>
        <begin position="90"/>
        <end position="124"/>
    </location>
</feature>
<dbReference type="Pfam" id="PF18052">
    <property type="entry name" value="Rx_N"/>
    <property type="match status" value="1"/>
</dbReference>
<dbReference type="InterPro" id="IPR036388">
    <property type="entry name" value="WH-like_DNA-bd_sf"/>
</dbReference>
<dbReference type="SMART" id="SM00369">
    <property type="entry name" value="LRR_TYP"/>
    <property type="match status" value="2"/>
</dbReference>
<keyword evidence="2" id="KW-0677">Repeat</keyword>
<dbReference type="PRINTS" id="PR00364">
    <property type="entry name" value="DISEASERSIST"/>
</dbReference>
<evidence type="ECO:0000256" key="4">
    <source>
        <dbReference type="ARBA" id="ARBA00022821"/>
    </source>
</evidence>
<sequence length="684" mass="78306">MDPVVSALLSGVFRVLFDRLASRQFISFFRRDQKLPENLRTVLLTVHAVLIDAEEQQITNLGVKQWIKKLEDVVYRAEDLLDKIDTWQRKSEAEAKVNGNEVKIKKLESKLTKIIEELEFLVKQRDGLNLKLSVSVKPPSMSPTTSLVDESEVFGRNNDKEKLIRVLLTADAPENRIPVIAIVGIGGVGKTTLAQLLYNDSEVKGRFHLRAWAYVSEEFDVFKVTRTIYESVTQRNCNIRDLNLLQIKLQKRLEGNRFLLILDNIWNEKFMDWDLLSKPLKNGASGGRIVVTTRNQHVAALMGAFFTYPLAHLSDDACWSLFAKHAFWSSNYEGPFKEIGEKIARKCKGLPLAAKTLGGLLQSKEEKEEWLRILNSNIWDLPEDNSILPALQLSYYYLPSHLKRCFNYCSMFPKGYKFNKDRLILLWMAEGFLRSPTDKETMEQLGREYFHELLSRSFFQQLSGRETCFVMHDLINDLALFTSGEFYSKFEDGKPSGLLKKERHVVFLADRLEGPDTFRDSICKFKDLRTFLPLGVSNTSRASAVCSVFCKAWLPNLKHLRVLSFSCYTITKLPDSLGELIHLRYLDLSQNLIVELPSSTCLLFNLQTLLLSGCRQLTVLPAKSLGQLINLRYFDLSQTAITKLPSSTFSLTNLQTLLLPDCRRLQSPEQIRRFGNLRPPDASH</sequence>
<dbReference type="InterPro" id="IPR032675">
    <property type="entry name" value="LRR_dom_sf"/>
</dbReference>
<comment type="caution">
    <text evidence="10">The sequence shown here is derived from an EMBL/GenBank/DDBJ whole genome shotgun (WGS) entry which is preliminary data.</text>
</comment>
<dbReference type="Gene3D" id="1.10.10.10">
    <property type="entry name" value="Winged helix-like DNA-binding domain superfamily/Winged helix DNA-binding domain"/>
    <property type="match status" value="1"/>
</dbReference>
<dbReference type="SUPFAM" id="SSF52058">
    <property type="entry name" value="L domain-like"/>
    <property type="match status" value="1"/>
</dbReference>
<organism evidence="10 11">
    <name type="scientific">Quercus rubra</name>
    <name type="common">Northern red oak</name>
    <name type="synonym">Quercus borealis</name>
    <dbReference type="NCBI Taxonomy" id="3512"/>
    <lineage>
        <taxon>Eukaryota</taxon>
        <taxon>Viridiplantae</taxon>
        <taxon>Streptophyta</taxon>
        <taxon>Embryophyta</taxon>
        <taxon>Tracheophyta</taxon>
        <taxon>Spermatophyta</taxon>
        <taxon>Magnoliopsida</taxon>
        <taxon>eudicotyledons</taxon>
        <taxon>Gunneridae</taxon>
        <taxon>Pentapetalae</taxon>
        <taxon>rosids</taxon>
        <taxon>fabids</taxon>
        <taxon>Fagales</taxon>
        <taxon>Fagaceae</taxon>
        <taxon>Quercus</taxon>
    </lineage>
</organism>
<dbReference type="PANTHER" id="PTHR36766">
    <property type="entry name" value="PLANT BROAD-SPECTRUM MILDEW RESISTANCE PROTEIN RPW8"/>
    <property type="match status" value="1"/>
</dbReference>
<dbReference type="GO" id="GO:0043531">
    <property type="term" value="F:ADP binding"/>
    <property type="evidence" value="ECO:0007669"/>
    <property type="project" value="InterPro"/>
</dbReference>
<evidence type="ECO:0000256" key="5">
    <source>
        <dbReference type="ARBA" id="ARBA00022840"/>
    </source>
</evidence>
<dbReference type="EMBL" id="JAXUIC010000004">
    <property type="protein sequence ID" value="KAK4592066.1"/>
    <property type="molecule type" value="Genomic_DNA"/>
</dbReference>
<dbReference type="InterPro" id="IPR058922">
    <property type="entry name" value="WHD_DRP"/>
</dbReference>
<feature type="domain" description="Disease resistance N-terminal" evidence="8">
    <location>
        <begin position="9"/>
        <end position="94"/>
    </location>
</feature>
<gene>
    <name evidence="10" type="ORF">RGQ29_016523</name>
</gene>
<dbReference type="Pfam" id="PF00931">
    <property type="entry name" value="NB-ARC"/>
    <property type="match status" value="1"/>
</dbReference>
<dbReference type="Gene3D" id="1.20.5.4130">
    <property type="match status" value="1"/>
</dbReference>
<dbReference type="Gene3D" id="3.80.10.10">
    <property type="entry name" value="Ribonuclease Inhibitor"/>
    <property type="match status" value="1"/>
</dbReference>
<keyword evidence="4" id="KW-0611">Plant defense</keyword>
<accession>A0AAN7FJP2</accession>
<evidence type="ECO:0000313" key="11">
    <source>
        <dbReference type="Proteomes" id="UP001324115"/>
    </source>
</evidence>
<dbReference type="InterPro" id="IPR002182">
    <property type="entry name" value="NB-ARC"/>
</dbReference>
<feature type="domain" description="NB-ARC" evidence="7">
    <location>
        <begin position="158"/>
        <end position="327"/>
    </location>
</feature>
<dbReference type="PANTHER" id="PTHR36766:SF40">
    <property type="entry name" value="DISEASE RESISTANCE PROTEIN RGA3"/>
    <property type="match status" value="1"/>
</dbReference>
<evidence type="ECO:0000256" key="2">
    <source>
        <dbReference type="ARBA" id="ARBA00022737"/>
    </source>
</evidence>
<dbReference type="GO" id="GO:0051707">
    <property type="term" value="P:response to other organism"/>
    <property type="evidence" value="ECO:0007669"/>
    <property type="project" value="UniProtKB-ARBA"/>
</dbReference>
<keyword evidence="6" id="KW-0175">Coiled coil</keyword>
<dbReference type="GO" id="GO:0006952">
    <property type="term" value="P:defense response"/>
    <property type="evidence" value="ECO:0007669"/>
    <property type="project" value="UniProtKB-KW"/>
</dbReference>
<dbReference type="Pfam" id="PF13855">
    <property type="entry name" value="LRR_8"/>
    <property type="match status" value="1"/>
</dbReference>
<dbReference type="InterPro" id="IPR001611">
    <property type="entry name" value="Leu-rich_rpt"/>
</dbReference>
<dbReference type="SUPFAM" id="SSF52540">
    <property type="entry name" value="P-loop containing nucleoside triphosphate hydrolases"/>
    <property type="match status" value="1"/>
</dbReference>
<dbReference type="Gene3D" id="1.10.8.430">
    <property type="entry name" value="Helical domain of apoptotic protease-activating factors"/>
    <property type="match status" value="1"/>
</dbReference>
<dbReference type="FunFam" id="1.10.10.10:FF:000322">
    <property type="entry name" value="Probable disease resistance protein At1g63360"/>
    <property type="match status" value="1"/>
</dbReference>
<keyword evidence="1" id="KW-0433">Leucine-rich repeat</keyword>
<dbReference type="InterPro" id="IPR027417">
    <property type="entry name" value="P-loop_NTPase"/>
</dbReference>
<feature type="domain" description="Disease resistance protein winged helix" evidence="9">
    <location>
        <begin position="411"/>
        <end position="479"/>
    </location>
</feature>
<dbReference type="InterPro" id="IPR041118">
    <property type="entry name" value="Rx_N"/>
</dbReference>
<dbReference type="Gene3D" id="3.40.50.300">
    <property type="entry name" value="P-loop containing nucleotide triphosphate hydrolases"/>
    <property type="match status" value="1"/>
</dbReference>
<dbReference type="PROSITE" id="PS51450">
    <property type="entry name" value="LRR"/>
    <property type="match status" value="1"/>
</dbReference>
<dbReference type="InterPro" id="IPR003591">
    <property type="entry name" value="Leu-rich_rpt_typical-subtyp"/>
</dbReference>
<keyword evidence="3" id="KW-0547">Nucleotide-binding</keyword>
<keyword evidence="5" id="KW-0067">ATP-binding</keyword>
<dbReference type="Proteomes" id="UP001324115">
    <property type="component" value="Unassembled WGS sequence"/>
</dbReference>
<dbReference type="InterPro" id="IPR042197">
    <property type="entry name" value="Apaf_helical"/>
</dbReference>
<evidence type="ECO:0000313" key="10">
    <source>
        <dbReference type="EMBL" id="KAK4592066.1"/>
    </source>
</evidence>
<protein>
    <recommendedName>
        <fullName evidence="12">CC-NBS-LRR protein</fullName>
    </recommendedName>
</protein>
<dbReference type="FunFam" id="3.40.50.300:FF:001091">
    <property type="entry name" value="Probable disease resistance protein At1g61300"/>
    <property type="match status" value="1"/>
</dbReference>
<evidence type="ECO:0000256" key="6">
    <source>
        <dbReference type="SAM" id="Coils"/>
    </source>
</evidence>
<proteinExistence type="predicted"/>
<evidence type="ECO:0000259" key="7">
    <source>
        <dbReference type="Pfam" id="PF00931"/>
    </source>
</evidence>
<evidence type="ECO:0000256" key="1">
    <source>
        <dbReference type="ARBA" id="ARBA00022614"/>
    </source>
</evidence>
<reference evidence="10 11" key="1">
    <citation type="journal article" date="2023" name="G3 (Bethesda)">
        <title>A haplotype-resolved chromosome-scale genome for Quercus rubra L. provides insights into the genetics of adaptive traits for red oak species.</title>
        <authorList>
            <person name="Kapoor B."/>
            <person name="Jenkins J."/>
            <person name="Schmutz J."/>
            <person name="Zhebentyayeva T."/>
            <person name="Kuelheim C."/>
            <person name="Coggeshall M."/>
            <person name="Heim C."/>
            <person name="Lasky J.R."/>
            <person name="Leites L."/>
            <person name="Islam-Faridi N."/>
            <person name="Romero-Severson J."/>
            <person name="DeLeo V.L."/>
            <person name="Lucas S.M."/>
            <person name="Lazic D."/>
            <person name="Gailing O."/>
            <person name="Carlson J."/>
            <person name="Staton M."/>
        </authorList>
    </citation>
    <scope>NUCLEOTIDE SEQUENCE [LARGE SCALE GENOMIC DNA]</scope>
    <source>
        <strain evidence="10">Pseudo-F2</strain>
    </source>
</reference>